<dbReference type="SUPFAM" id="SSF55821">
    <property type="entry name" value="YrdC/RibB"/>
    <property type="match status" value="1"/>
</dbReference>
<evidence type="ECO:0000256" key="4">
    <source>
        <dbReference type="ARBA" id="ARBA00015492"/>
    </source>
</evidence>
<comment type="catalytic activity">
    <reaction evidence="12 13">
        <text>L-threonine + hydrogencarbonate + ATP = L-threonylcarbamoyladenylate + diphosphate + H2O</text>
        <dbReference type="Rhea" id="RHEA:36407"/>
        <dbReference type="ChEBI" id="CHEBI:15377"/>
        <dbReference type="ChEBI" id="CHEBI:17544"/>
        <dbReference type="ChEBI" id="CHEBI:30616"/>
        <dbReference type="ChEBI" id="CHEBI:33019"/>
        <dbReference type="ChEBI" id="CHEBI:57926"/>
        <dbReference type="ChEBI" id="CHEBI:73682"/>
        <dbReference type="EC" id="2.7.7.87"/>
    </reaction>
</comment>
<dbReference type="RefSeq" id="WP_251607450.1">
    <property type="nucleotide sequence ID" value="NZ_JAMQJY010000001.1"/>
</dbReference>
<evidence type="ECO:0000256" key="1">
    <source>
        <dbReference type="ARBA" id="ARBA00004496"/>
    </source>
</evidence>
<evidence type="ECO:0000256" key="13">
    <source>
        <dbReference type="PIRNR" id="PIRNR004930"/>
    </source>
</evidence>
<evidence type="ECO:0000256" key="11">
    <source>
        <dbReference type="ARBA" id="ARBA00029774"/>
    </source>
</evidence>
<keyword evidence="8 13" id="KW-0548">Nucleotidyltransferase</keyword>
<comment type="similarity">
    <text evidence="2 13">Belongs to the SUA5 family.</text>
</comment>
<keyword evidence="5 13" id="KW-0963">Cytoplasm</keyword>
<evidence type="ECO:0000256" key="10">
    <source>
        <dbReference type="ARBA" id="ARBA00022840"/>
    </source>
</evidence>
<evidence type="ECO:0000256" key="2">
    <source>
        <dbReference type="ARBA" id="ARBA00007663"/>
    </source>
</evidence>
<dbReference type="GO" id="GO:0061710">
    <property type="term" value="F:L-threonylcarbamoyladenylate synthase"/>
    <property type="evidence" value="ECO:0007669"/>
    <property type="project" value="UniProtKB-EC"/>
</dbReference>
<dbReference type="PANTHER" id="PTHR17490">
    <property type="entry name" value="SUA5"/>
    <property type="match status" value="1"/>
</dbReference>
<protein>
    <recommendedName>
        <fullName evidence="4 13">Threonylcarbamoyl-AMP synthase</fullName>
        <shortName evidence="13">TC-AMP synthase</shortName>
        <ecNumber evidence="3 13">2.7.7.87</ecNumber>
    </recommendedName>
    <alternativeName>
        <fullName evidence="11 13">L-threonylcarbamoyladenylate synthase</fullName>
    </alternativeName>
</protein>
<dbReference type="Proteomes" id="UP001203665">
    <property type="component" value="Unassembled WGS sequence"/>
</dbReference>
<keyword evidence="9 13" id="KW-0547">Nucleotide-binding</keyword>
<dbReference type="Pfam" id="PF03481">
    <property type="entry name" value="Sua5_C"/>
    <property type="match status" value="1"/>
</dbReference>
<dbReference type="NCBIfam" id="TIGR00057">
    <property type="entry name" value="L-threonylcarbamoyladenylate synthase"/>
    <property type="match status" value="1"/>
</dbReference>
<organism evidence="15 16">
    <name type="scientific">Alkalicoccobacillus plakortidis</name>
    <dbReference type="NCBI Taxonomy" id="444060"/>
    <lineage>
        <taxon>Bacteria</taxon>
        <taxon>Bacillati</taxon>
        <taxon>Bacillota</taxon>
        <taxon>Bacilli</taxon>
        <taxon>Bacillales</taxon>
        <taxon>Bacillaceae</taxon>
        <taxon>Alkalicoccobacillus</taxon>
    </lineage>
</organism>
<dbReference type="PIRSF" id="PIRSF004930">
    <property type="entry name" value="Tln_factor_SUA5"/>
    <property type="match status" value="1"/>
</dbReference>
<evidence type="ECO:0000256" key="8">
    <source>
        <dbReference type="ARBA" id="ARBA00022695"/>
    </source>
</evidence>
<evidence type="ECO:0000313" key="15">
    <source>
        <dbReference type="EMBL" id="MCM2675970.1"/>
    </source>
</evidence>
<dbReference type="PANTHER" id="PTHR17490:SF16">
    <property type="entry name" value="THREONYLCARBAMOYL-AMP SYNTHASE"/>
    <property type="match status" value="1"/>
</dbReference>
<keyword evidence="10 13" id="KW-0067">ATP-binding</keyword>
<evidence type="ECO:0000256" key="7">
    <source>
        <dbReference type="ARBA" id="ARBA00022694"/>
    </source>
</evidence>
<dbReference type="InterPro" id="IPR038385">
    <property type="entry name" value="Sua5/YwlC_C"/>
</dbReference>
<dbReference type="InterPro" id="IPR010923">
    <property type="entry name" value="T(6)A37_SUA5"/>
</dbReference>
<keyword evidence="7 13" id="KW-0819">tRNA processing</keyword>
<dbReference type="InterPro" id="IPR017945">
    <property type="entry name" value="DHBP_synth_RibB-like_a/b_dom"/>
</dbReference>
<comment type="caution">
    <text evidence="15">The sequence shown here is derived from an EMBL/GenBank/DDBJ whole genome shotgun (WGS) entry which is preliminary data.</text>
</comment>
<evidence type="ECO:0000256" key="12">
    <source>
        <dbReference type="ARBA" id="ARBA00048366"/>
    </source>
</evidence>
<evidence type="ECO:0000256" key="3">
    <source>
        <dbReference type="ARBA" id="ARBA00012584"/>
    </source>
</evidence>
<sequence length="347" mass="37473">MSYIQTKRWNVNKSMNLQNKEKYLQEAAQWIKQGNVVAFPTETVYGLGGNALDSDAVKEIFRAKGRPNDNPLIVHIADRAQLDELVTEIPEVAEKLMKAYWPGPLTLIFKASDRVPSDVTAGLDTVAVRMPSHPVARELLLKADVPVAAPSANLSGRPSPTTADHVWTDLAGRIAGVIDGGPTGVGLESTVLDISGQHPVIFRPGGITLEQIAEVAADVELDQALVTEGQAPKSPGMKYTHYAPKGSLTLVRDPDRIHELVASETAQGNRVGVLTTENRQHKYKADFVFACGADGDLAKTAALLYNGLRQFDDHHIDVIYSEVFPESGVGAAVMNRLLKAAGGRIIE</sequence>
<reference evidence="15" key="1">
    <citation type="submission" date="2022-06" db="EMBL/GenBank/DDBJ databases">
        <title>Alkalicoccobacillus porphyridii sp. nov., isolated from a marine red alga, Porphyridium purpureum and reclassification of Shouchella plakortidis and Shouchella gibsonii as Alkalicoccobacillus plakortidis comb. nov. and Alkalicoccobacillus gibsonii comb. nov.</title>
        <authorList>
            <person name="Kim K.H."/>
            <person name="Lee J.K."/>
            <person name="Han D.M."/>
            <person name="Baek J.H."/>
            <person name="Jeon C.O."/>
        </authorList>
    </citation>
    <scope>NUCLEOTIDE SEQUENCE</scope>
    <source>
        <strain evidence="15">DSM 19153</strain>
    </source>
</reference>
<evidence type="ECO:0000256" key="6">
    <source>
        <dbReference type="ARBA" id="ARBA00022679"/>
    </source>
</evidence>
<keyword evidence="16" id="KW-1185">Reference proteome</keyword>
<name>A0ABT0XJR6_9BACI</name>
<dbReference type="InterPro" id="IPR006070">
    <property type="entry name" value="Sua5-like_dom"/>
</dbReference>
<dbReference type="InterPro" id="IPR050156">
    <property type="entry name" value="TC-AMP_synthase_SUA5"/>
</dbReference>
<dbReference type="Gene3D" id="3.90.870.10">
    <property type="entry name" value="DHBP synthase"/>
    <property type="match status" value="1"/>
</dbReference>
<evidence type="ECO:0000313" key="16">
    <source>
        <dbReference type="Proteomes" id="UP001203665"/>
    </source>
</evidence>
<proteinExistence type="inferred from homology"/>
<dbReference type="PROSITE" id="PS51163">
    <property type="entry name" value="YRDC"/>
    <property type="match status" value="1"/>
</dbReference>
<accession>A0ABT0XJR6</accession>
<comment type="function">
    <text evidence="13">Required for the formation of a threonylcarbamoyl group on adenosine at position 37 (t(6)A37) in tRNAs that read codons beginning with adenine.</text>
</comment>
<dbReference type="InterPro" id="IPR005145">
    <property type="entry name" value="Sua5_C"/>
</dbReference>
<evidence type="ECO:0000256" key="9">
    <source>
        <dbReference type="ARBA" id="ARBA00022741"/>
    </source>
</evidence>
<feature type="domain" description="YrdC-like" evidence="14">
    <location>
        <begin position="21"/>
        <end position="207"/>
    </location>
</feature>
<dbReference type="Pfam" id="PF01300">
    <property type="entry name" value="Sua5_yciO_yrdC"/>
    <property type="match status" value="1"/>
</dbReference>
<comment type="subcellular location">
    <subcellularLocation>
        <location evidence="1 13">Cytoplasm</location>
    </subcellularLocation>
</comment>
<evidence type="ECO:0000256" key="5">
    <source>
        <dbReference type="ARBA" id="ARBA00022490"/>
    </source>
</evidence>
<dbReference type="Gene3D" id="3.40.50.11030">
    <property type="entry name" value="Threonylcarbamoyl-AMP synthase, C-terminal domain"/>
    <property type="match status" value="1"/>
</dbReference>
<gene>
    <name evidence="15" type="ORF">NDM98_11010</name>
</gene>
<dbReference type="EMBL" id="JAMQJY010000001">
    <property type="protein sequence ID" value="MCM2675970.1"/>
    <property type="molecule type" value="Genomic_DNA"/>
</dbReference>
<evidence type="ECO:0000259" key="14">
    <source>
        <dbReference type="PROSITE" id="PS51163"/>
    </source>
</evidence>
<keyword evidence="6 13" id="KW-0808">Transferase</keyword>
<dbReference type="EC" id="2.7.7.87" evidence="3 13"/>